<feature type="transmembrane region" description="Helical" evidence="12">
    <location>
        <begin position="128"/>
        <end position="145"/>
    </location>
</feature>
<comment type="similarity">
    <text evidence="10">In the C-terminal section; belongs to the SecD/SecF family. SecF subfamily.</text>
</comment>
<evidence type="ECO:0000256" key="5">
    <source>
        <dbReference type="ARBA" id="ARBA00022927"/>
    </source>
</evidence>
<comment type="subcellular location">
    <subcellularLocation>
        <location evidence="1 12">Cell membrane</location>
        <topology evidence="1 12">Multi-pass membrane protein</topology>
    </subcellularLocation>
</comment>
<proteinExistence type="inferred from homology"/>
<evidence type="ECO:0000259" key="13">
    <source>
        <dbReference type="Pfam" id="PF02355"/>
    </source>
</evidence>
<dbReference type="InterPro" id="IPR055344">
    <property type="entry name" value="SecD_SecF_C_bact"/>
</dbReference>
<name>A0A3G2R5Q9_9FIRM</name>
<dbReference type="HAMAP" id="MF_01464_B">
    <property type="entry name" value="SecF_B"/>
    <property type="match status" value="1"/>
</dbReference>
<dbReference type="InterPro" id="IPR005665">
    <property type="entry name" value="SecF_bac"/>
</dbReference>
<dbReference type="InterPro" id="IPR022646">
    <property type="entry name" value="SecD/SecF_CS"/>
</dbReference>
<organism evidence="14 15">
    <name type="scientific">Biomaibacter acetigenes</name>
    <dbReference type="NCBI Taxonomy" id="2316383"/>
    <lineage>
        <taxon>Bacteria</taxon>
        <taxon>Bacillati</taxon>
        <taxon>Bacillota</taxon>
        <taxon>Clostridia</taxon>
        <taxon>Thermosediminibacterales</taxon>
        <taxon>Tepidanaerobacteraceae</taxon>
        <taxon>Biomaibacter</taxon>
    </lineage>
</organism>
<keyword evidence="15" id="KW-1185">Reference proteome</keyword>
<keyword evidence="2 12" id="KW-0813">Transport</keyword>
<dbReference type="EMBL" id="CP033169">
    <property type="protein sequence ID" value="AYO30752.1"/>
    <property type="molecule type" value="Genomic_DNA"/>
</dbReference>
<evidence type="ECO:0000256" key="7">
    <source>
        <dbReference type="ARBA" id="ARBA00023010"/>
    </source>
</evidence>
<accession>A0A3G2R5Q9</accession>
<evidence type="ECO:0000256" key="1">
    <source>
        <dbReference type="ARBA" id="ARBA00004651"/>
    </source>
</evidence>
<dbReference type="GO" id="GO:0015450">
    <property type="term" value="F:protein-transporting ATPase activity"/>
    <property type="evidence" value="ECO:0007669"/>
    <property type="project" value="InterPro"/>
</dbReference>
<keyword evidence="4 12" id="KW-0812">Transmembrane</keyword>
<dbReference type="FunFam" id="1.20.1640.10:FF:000024">
    <property type="entry name" value="Multifunctional fusion protein"/>
    <property type="match status" value="1"/>
</dbReference>
<dbReference type="Gene3D" id="1.20.1640.10">
    <property type="entry name" value="Multidrug efflux transporter AcrB transmembrane domain"/>
    <property type="match status" value="1"/>
</dbReference>
<evidence type="ECO:0000256" key="12">
    <source>
        <dbReference type="HAMAP-Rule" id="MF_01464"/>
    </source>
</evidence>
<evidence type="ECO:0000313" key="14">
    <source>
        <dbReference type="EMBL" id="AYO30752.1"/>
    </source>
</evidence>
<dbReference type="AlphaFoldDB" id="A0A3G2R5Q9"/>
<comment type="subunit">
    <text evidence="12">Forms a complex with SecD. Part of the essential Sec protein translocation apparatus which comprises SecA, SecYEG and auxiliary proteins SecDF. Other proteins may also be involved.</text>
</comment>
<feature type="transmembrane region" description="Helical" evidence="12">
    <location>
        <begin position="12"/>
        <end position="33"/>
    </location>
</feature>
<comment type="function">
    <text evidence="9 12">Part of the Sec protein translocase complex. Interacts with the SecYEG preprotein conducting channel. SecDF uses the proton motive force (PMF) to complete protein translocation after the ATP-dependent function of SecA.</text>
</comment>
<dbReference type="InterPro" id="IPR048634">
    <property type="entry name" value="SecD_SecF_C"/>
</dbReference>
<dbReference type="GO" id="GO:0005886">
    <property type="term" value="C:plasma membrane"/>
    <property type="evidence" value="ECO:0007669"/>
    <property type="project" value="UniProtKB-SubCell"/>
</dbReference>
<evidence type="ECO:0000256" key="11">
    <source>
        <dbReference type="ARBA" id="ARBA00061053"/>
    </source>
</evidence>
<dbReference type="Pfam" id="PF07549">
    <property type="entry name" value="Sec_GG"/>
    <property type="match status" value="1"/>
</dbReference>
<keyword evidence="7 12" id="KW-0811">Translocation</keyword>
<evidence type="ECO:0000256" key="8">
    <source>
        <dbReference type="ARBA" id="ARBA00023136"/>
    </source>
</evidence>
<sequence length="290" mass="32759">MKTYKIMEKKWLWFGISFTIIAIGLVNIFLYGLNWGIDFTGGNILQYNIHESYNLQDVRDVLARFNLKDYDVKKAGDTGQELIIRTVLLTKEQQADITVALKQKWANLELIRAEKVDAVIGKELQRQAIIALIIANIGMLIYITFRFEFKSAVAAILALVHDVMMVISLYAILRIPVDSTFIAVILTIVGYSINDTIVVFDRIRENLRFMKKTPFNDVANLSIIQTIARSINTSLTTLITIIALFLFGGETIRDFTLALIVGIASGTYSSIFIASPLWAMWRQKPRAAKA</sequence>
<evidence type="ECO:0000256" key="3">
    <source>
        <dbReference type="ARBA" id="ARBA00022475"/>
    </source>
</evidence>
<evidence type="ECO:0000256" key="4">
    <source>
        <dbReference type="ARBA" id="ARBA00022692"/>
    </source>
</evidence>
<evidence type="ECO:0000256" key="2">
    <source>
        <dbReference type="ARBA" id="ARBA00022448"/>
    </source>
</evidence>
<keyword evidence="3 12" id="KW-1003">Cell membrane</keyword>
<dbReference type="InterPro" id="IPR022645">
    <property type="entry name" value="SecD/SecF_bac"/>
</dbReference>
<dbReference type="GO" id="GO:0043952">
    <property type="term" value="P:protein transport by the Sec complex"/>
    <property type="evidence" value="ECO:0007669"/>
    <property type="project" value="UniProtKB-UniRule"/>
</dbReference>
<dbReference type="Pfam" id="PF02355">
    <property type="entry name" value="SecD_SecF_C"/>
    <property type="match status" value="1"/>
</dbReference>
<dbReference type="GO" id="GO:0006605">
    <property type="term" value="P:protein targeting"/>
    <property type="evidence" value="ECO:0007669"/>
    <property type="project" value="UniProtKB-UniRule"/>
</dbReference>
<evidence type="ECO:0000256" key="10">
    <source>
        <dbReference type="ARBA" id="ARBA00060856"/>
    </source>
</evidence>
<dbReference type="InterPro" id="IPR022813">
    <property type="entry name" value="SecD/SecF_arch_bac"/>
</dbReference>
<dbReference type="GO" id="GO:0065002">
    <property type="term" value="P:intracellular protein transmembrane transport"/>
    <property type="evidence" value="ECO:0007669"/>
    <property type="project" value="UniProtKB-UniRule"/>
</dbReference>
<feature type="transmembrane region" description="Helical" evidence="12">
    <location>
        <begin position="231"/>
        <end position="249"/>
    </location>
</feature>
<dbReference type="PANTHER" id="PTHR30081">
    <property type="entry name" value="PROTEIN-EXPORT MEMBRANE PROTEIN SEC"/>
    <property type="match status" value="1"/>
</dbReference>
<dbReference type="NCBIfam" id="TIGR00916">
    <property type="entry name" value="2A0604s01"/>
    <property type="match status" value="1"/>
</dbReference>
<evidence type="ECO:0000256" key="9">
    <source>
        <dbReference type="ARBA" id="ARBA00059018"/>
    </source>
</evidence>
<comment type="similarity">
    <text evidence="12">Belongs to the SecD/SecF family. SecF subfamily.</text>
</comment>
<feature type="transmembrane region" description="Helical" evidence="12">
    <location>
        <begin position="179"/>
        <end position="200"/>
    </location>
</feature>
<dbReference type="NCBIfam" id="TIGR00966">
    <property type="entry name" value="transloc_SecF"/>
    <property type="match status" value="1"/>
</dbReference>
<feature type="transmembrane region" description="Helical" evidence="12">
    <location>
        <begin position="152"/>
        <end position="173"/>
    </location>
</feature>
<keyword evidence="5 12" id="KW-0653">Protein transport</keyword>
<feature type="domain" description="Protein export membrane protein SecD/SecF C-terminal" evidence="13">
    <location>
        <begin position="100"/>
        <end position="283"/>
    </location>
</feature>
<gene>
    <name evidence="12 14" type="primary">secF</name>
    <name evidence="14" type="ORF">D2962_09115</name>
</gene>
<dbReference type="KEGG" id="bacg:D2962_09115"/>
<dbReference type="RefSeq" id="WP_122014790.1">
    <property type="nucleotide sequence ID" value="NZ_CP033169.1"/>
</dbReference>
<dbReference type="PANTHER" id="PTHR30081:SF8">
    <property type="entry name" value="PROTEIN TRANSLOCASE SUBUNIT SECF"/>
    <property type="match status" value="1"/>
</dbReference>
<keyword evidence="8 12" id="KW-0472">Membrane</keyword>
<dbReference type="Proteomes" id="UP000280960">
    <property type="component" value="Chromosome"/>
</dbReference>
<protein>
    <recommendedName>
        <fullName evidence="12">Protein-export membrane protein SecF</fullName>
    </recommendedName>
</protein>
<evidence type="ECO:0000313" key="15">
    <source>
        <dbReference type="Proteomes" id="UP000280960"/>
    </source>
</evidence>
<comment type="similarity">
    <text evidence="11">In the N-terminal section; belongs to the SecD/SecF family. SecD subfamily.</text>
</comment>
<dbReference type="PRINTS" id="PR01755">
    <property type="entry name" value="SECFTRNLCASE"/>
</dbReference>
<evidence type="ECO:0000256" key="6">
    <source>
        <dbReference type="ARBA" id="ARBA00022989"/>
    </source>
</evidence>
<feature type="transmembrane region" description="Helical" evidence="12">
    <location>
        <begin position="255"/>
        <end position="281"/>
    </location>
</feature>
<keyword evidence="6 12" id="KW-1133">Transmembrane helix</keyword>
<dbReference type="SUPFAM" id="SSF82866">
    <property type="entry name" value="Multidrug efflux transporter AcrB transmembrane domain"/>
    <property type="match status" value="1"/>
</dbReference>
<reference evidence="14 15" key="1">
    <citation type="submission" date="2018-10" db="EMBL/GenBank/DDBJ databases">
        <authorList>
            <person name="Zhang X."/>
        </authorList>
    </citation>
    <scope>NUCLEOTIDE SEQUENCE [LARGE SCALE GENOMIC DNA]</scope>
    <source>
        <strain evidence="14 15">SK-G1</strain>
    </source>
</reference>